<dbReference type="RefSeq" id="WP_188650744.1">
    <property type="nucleotide sequence ID" value="NZ_BMNR01000002.1"/>
</dbReference>
<dbReference type="Proteomes" id="UP000612329">
    <property type="component" value="Unassembled WGS sequence"/>
</dbReference>
<proteinExistence type="predicted"/>
<reference evidence="2" key="2">
    <citation type="submission" date="2020-09" db="EMBL/GenBank/DDBJ databases">
        <authorList>
            <person name="Sun Q."/>
            <person name="Ohkuma M."/>
        </authorList>
    </citation>
    <scope>NUCLEOTIDE SEQUENCE</scope>
    <source>
        <strain evidence="2">JCM 12862</strain>
    </source>
</reference>
<comment type="caution">
    <text evidence="2">The sequence shown here is derived from an EMBL/GenBank/DDBJ whole genome shotgun (WGS) entry which is preliminary data.</text>
</comment>
<feature type="chain" id="PRO_5035147452" description="WG repeat-containing protein" evidence="1">
    <location>
        <begin position="21"/>
        <end position="206"/>
    </location>
</feature>
<dbReference type="InterPro" id="IPR032774">
    <property type="entry name" value="WG_beta_rep"/>
</dbReference>
<dbReference type="PANTHER" id="PTHR37841:SF1">
    <property type="entry name" value="DUF3298 DOMAIN-CONTAINING PROTEIN"/>
    <property type="match status" value="1"/>
</dbReference>
<reference evidence="2" key="1">
    <citation type="journal article" date="2014" name="Int. J. Syst. Evol. Microbiol.">
        <title>Complete genome sequence of Corynebacterium casei LMG S-19264T (=DSM 44701T), isolated from a smear-ripened cheese.</title>
        <authorList>
            <consortium name="US DOE Joint Genome Institute (JGI-PGF)"/>
            <person name="Walter F."/>
            <person name="Albersmeier A."/>
            <person name="Kalinowski J."/>
            <person name="Ruckert C."/>
        </authorList>
    </citation>
    <scope>NUCLEOTIDE SEQUENCE</scope>
    <source>
        <strain evidence="2">JCM 12862</strain>
    </source>
</reference>
<gene>
    <name evidence="2" type="ORF">GCM10007962_10380</name>
</gene>
<protein>
    <recommendedName>
        <fullName evidence="4">WG repeat-containing protein</fullName>
    </recommendedName>
</protein>
<keyword evidence="1" id="KW-0732">Signal</keyword>
<dbReference type="Pfam" id="PF14903">
    <property type="entry name" value="WG_beta_rep"/>
    <property type="match status" value="2"/>
</dbReference>
<organism evidence="2 3">
    <name type="scientific">Yeosuana aromativorans</name>
    <dbReference type="NCBI Taxonomy" id="288019"/>
    <lineage>
        <taxon>Bacteria</taxon>
        <taxon>Pseudomonadati</taxon>
        <taxon>Bacteroidota</taxon>
        <taxon>Flavobacteriia</taxon>
        <taxon>Flavobacteriales</taxon>
        <taxon>Flavobacteriaceae</taxon>
        <taxon>Yeosuana</taxon>
    </lineage>
</organism>
<evidence type="ECO:0000313" key="2">
    <source>
        <dbReference type="EMBL" id="GGK18115.1"/>
    </source>
</evidence>
<dbReference type="PANTHER" id="PTHR37841">
    <property type="entry name" value="GLR2918 PROTEIN"/>
    <property type="match status" value="1"/>
</dbReference>
<evidence type="ECO:0000256" key="1">
    <source>
        <dbReference type="SAM" id="SignalP"/>
    </source>
</evidence>
<feature type="signal peptide" evidence="1">
    <location>
        <begin position="1"/>
        <end position="20"/>
    </location>
</feature>
<sequence>MKKGINLLAASLLFSAIICAQTIENIDYISNFNDGLAAIKKNNQWAFINKEGNIVIDFRNDLVTTKLDNGDFPIFYNERCLIKKEHEGISYFGYIDTSGKTVIEPQYLNAYNFNNDKAIVLVLIKQEIGENEVLGKNIVYYRYYEAVIDINGHVNFYLTPKGFNVVLDEKHLRTPPKITSRRLSDNLYAIWNNNKKWTIQTMVEPN</sequence>
<keyword evidence="3" id="KW-1185">Reference proteome</keyword>
<name>A0A8J3FF01_9FLAO</name>
<dbReference type="EMBL" id="BMNR01000002">
    <property type="protein sequence ID" value="GGK18115.1"/>
    <property type="molecule type" value="Genomic_DNA"/>
</dbReference>
<dbReference type="AlphaFoldDB" id="A0A8J3FF01"/>
<dbReference type="SUPFAM" id="SSF69360">
    <property type="entry name" value="Cell wall binding repeat"/>
    <property type="match status" value="1"/>
</dbReference>
<evidence type="ECO:0008006" key="4">
    <source>
        <dbReference type="Google" id="ProtNLM"/>
    </source>
</evidence>
<evidence type="ECO:0000313" key="3">
    <source>
        <dbReference type="Proteomes" id="UP000612329"/>
    </source>
</evidence>
<accession>A0A8J3FF01</accession>